<dbReference type="OrthoDB" id="62853at2759"/>
<sequence>MSKKATKSHKEVSSYEFRDVVLGKVRGYPPWPGMVIDPGTVPPSVSKERPTNKKAAFYCVRFFPTGDYAWLVAKDISKLQPHEIESYINEPHKKSGDLLQGYRIALEPTKWEKEIEAAGQMAIEEEANAEIDELESEHDDDDSTKAKSKKRKRASEVTSSRTKKASAPAKPKRNGTKSKAMIESEDEGDAGDDDDERQKVRQASPPNKKAKRDEGEDTEYRYPLATDPEAIKVRTWKHRLQRSFLSNRGPPREEDIPALDNLFSIVENYDNMNIQYLLFSKIGKVMRHIAVLSPDDVPRDGDFHFRDRAKALVEKWRQILNANKRNGADADEGDKAVEPVSEAPKSREIAQESEERGADQSMDMDLSGDGAEDKDGTDS</sequence>
<dbReference type="InParanoid" id="A0A0C2SX04"/>
<dbReference type="STRING" id="946122.A0A0C2SX04"/>
<dbReference type="Gene3D" id="2.30.30.140">
    <property type="match status" value="1"/>
</dbReference>
<dbReference type="AlphaFoldDB" id="A0A0C2SX04"/>
<dbReference type="InterPro" id="IPR000313">
    <property type="entry name" value="PWWP_dom"/>
</dbReference>
<feature type="compositionally biased region" description="Basic and acidic residues" evidence="1">
    <location>
        <begin position="344"/>
        <end position="358"/>
    </location>
</feature>
<organism evidence="3 4">
    <name type="scientific">Amanita muscaria (strain Koide BX008)</name>
    <dbReference type="NCBI Taxonomy" id="946122"/>
    <lineage>
        <taxon>Eukaryota</taxon>
        <taxon>Fungi</taxon>
        <taxon>Dikarya</taxon>
        <taxon>Basidiomycota</taxon>
        <taxon>Agaricomycotina</taxon>
        <taxon>Agaricomycetes</taxon>
        <taxon>Agaricomycetidae</taxon>
        <taxon>Agaricales</taxon>
        <taxon>Pluteineae</taxon>
        <taxon>Amanitaceae</taxon>
        <taxon>Amanita</taxon>
    </lineage>
</organism>
<gene>
    <name evidence="3" type="ORF">M378DRAFT_188175</name>
</gene>
<dbReference type="InterPro" id="IPR035503">
    <property type="entry name" value="IOC4-like_PWWP"/>
</dbReference>
<name>A0A0C2SX04_AMAMK</name>
<dbReference type="EMBL" id="KN818332">
    <property type="protein sequence ID" value="KIL58654.1"/>
    <property type="molecule type" value="Genomic_DNA"/>
</dbReference>
<dbReference type="SMART" id="SM00293">
    <property type="entry name" value="PWWP"/>
    <property type="match status" value="1"/>
</dbReference>
<dbReference type="Proteomes" id="UP000054549">
    <property type="component" value="Unassembled WGS sequence"/>
</dbReference>
<evidence type="ECO:0000259" key="2">
    <source>
        <dbReference type="PROSITE" id="PS50812"/>
    </source>
</evidence>
<evidence type="ECO:0000313" key="4">
    <source>
        <dbReference type="Proteomes" id="UP000054549"/>
    </source>
</evidence>
<evidence type="ECO:0000256" key="1">
    <source>
        <dbReference type="SAM" id="MobiDB-lite"/>
    </source>
</evidence>
<dbReference type="SUPFAM" id="SSF63748">
    <property type="entry name" value="Tudor/PWWP/MBT"/>
    <property type="match status" value="1"/>
</dbReference>
<feature type="region of interest" description="Disordered" evidence="1">
    <location>
        <begin position="324"/>
        <end position="379"/>
    </location>
</feature>
<dbReference type="Pfam" id="PF00855">
    <property type="entry name" value="PWWP"/>
    <property type="match status" value="1"/>
</dbReference>
<dbReference type="PROSITE" id="PS50812">
    <property type="entry name" value="PWWP"/>
    <property type="match status" value="1"/>
</dbReference>
<keyword evidence="4" id="KW-1185">Reference proteome</keyword>
<feature type="region of interest" description="Disordered" evidence="1">
    <location>
        <begin position="132"/>
        <end position="223"/>
    </location>
</feature>
<dbReference type="HOGENOM" id="CLU_043161_0_0_1"/>
<protein>
    <recommendedName>
        <fullName evidence="2">PWWP domain-containing protein</fullName>
    </recommendedName>
</protein>
<accession>A0A0C2SX04</accession>
<dbReference type="CDD" id="cd05840">
    <property type="entry name" value="PWWP_ScIOC4-like"/>
    <property type="match status" value="1"/>
</dbReference>
<dbReference type="FunCoup" id="A0A0C2SX04">
    <property type="interactions" value="173"/>
</dbReference>
<evidence type="ECO:0000313" key="3">
    <source>
        <dbReference type="EMBL" id="KIL58654.1"/>
    </source>
</evidence>
<feature type="domain" description="PWWP" evidence="2">
    <location>
        <begin position="17"/>
        <end position="71"/>
    </location>
</feature>
<feature type="compositionally biased region" description="Acidic residues" evidence="1">
    <location>
        <begin position="132"/>
        <end position="142"/>
    </location>
</feature>
<proteinExistence type="predicted"/>
<reference evidence="3 4" key="1">
    <citation type="submission" date="2014-04" db="EMBL/GenBank/DDBJ databases">
        <title>Evolutionary Origins and Diversification of the Mycorrhizal Mutualists.</title>
        <authorList>
            <consortium name="DOE Joint Genome Institute"/>
            <consortium name="Mycorrhizal Genomics Consortium"/>
            <person name="Kohler A."/>
            <person name="Kuo A."/>
            <person name="Nagy L.G."/>
            <person name="Floudas D."/>
            <person name="Copeland A."/>
            <person name="Barry K.W."/>
            <person name="Cichocki N."/>
            <person name="Veneault-Fourrey C."/>
            <person name="LaButti K."/>
            <person name="Lindquist E.A."/>
            <person name="Lipzen A."/>
            <person name="Lundell T."/>
            <person name="Morin E."/>
            <person name="Murat C."/>
            <person name="Riley R."/>
            <person name="Ohm R."/>
            <person name="Sun H."/>
            <person name="Tunlid A."/>
            <person name="Henrissat B."/>
            <person name="Grigoriev I.V."/>
            <person name="Hibbett D.S."/>
            <person name="Martin F."/>
        </authorList>
    </citation>
    <scope>NUCLEOTIDE SEQUENCE [LARGE SCALE GENOMIC DNA]</scope>
    <source>
        <strain evidence="3 4">Koide BX008</strain>
    </source>
</reference>
<feature type="compositionally biased region" description="Acidic residues" evidence="1">
    <location>
        <begin position="183"/>
        <end position="195"/>
    </location>
</feature>
<feature type="compositionally biased region" description="Basic and acidic residues" evidence="1">
    <location>
        <begin position="211"/>
        <end position="220"/>
    </location>
</feature>